<organism evidence="2 3">
    <name type="scientific">Parafilimonas terrae</name>
    <dbReference type="NCBI Taxonomy" id="1465490"/>
    <lineage>
        <taxon>Bacteria</taxon>
        <taxon>Pseudomonadati</taxon>
        <taxon>Bacteroidota</taxon>
        <taxon>Chitinophagia</taxon>
        <taxon>Chitinophagales</taxon>
        <taxon>Chitinophagaceae</taxon>
        <taxon>Parafilimonas</taxon>
    </lineage>
</organism>
<evidence type="ECO:0000313" key="3">
    <source>
        <dbReference type="Proteomes" id="UP000199031"/>
    </source>
</evidence>
<name>A0A1I5WEU6_9BACT</name>
<gene>
    <name evidence="2" type="ORF">SAMN05444277_106133</name>
</gene>
<keyword evidence="3" id="KW-1185">Reference proteome</keyword>
<evidence type="ECO:0000313" key="2">
    <source>
        <dbReference type="EMBL" id="SFQ18128.1"/>
    </source>
</evidence>
<evidence type="ECO:0000259" key="1">
    <source>
        <dbReference type="Pfam" id="PF05257"/>
    </source>
</evidence>
<dbReference type="AlphaFoldDB" id="A0A1I5WEU6"/>
<proteinExistence type="predicted"/>
<dbReference type="STRING" id="1465490.SAMN05444277_106133"/>
<dbReference type="EMBL" id="FOXQ01000006">
    <property type="protein sequence ID" value="SFQ18128.1"/>
    <property type="molecule type" value="Genomic_DNA"/>
</dbReference>
<dbReference type="Gene3D" id="3.90.1720.10">
    <property type="entry name" value="endopeptidase domain like (from Nostoc punctiforme)"/>
    <property type="match status" value="1"/>
</dbReference>
<accession>A0A1I5WEU6</accession>
<dbReference type="InterPro" id="IPR007921">
    <property type="entry name" value="CHAP_dom"/>
</dbReference>
<dbReference type="Proteomes" id="UP000199031">
    <property type="component" value="Unassembled WGS sequence"/>
</dbReference>
<sequence>MSRQNLLEVAAYENGTTETNSNLTKYGEWYGLNGVKWCAIFVSWVFHHAGYPLGQIDKPKGFHYCPSGYMHWKEKGCFTDDPQPGDIILYDFHKQSGQIADHTGIFVRWIKRGSSFEAWEGNTSKHGDTDGGHVMLQDRYINSVRAFVNPEVYGYNF</sequence>
<reference evidence="2 3" key="1">
    <citation type="submission" date="2016-10" db="EMBL/GenBank/DDBJ databases">
        <authorList>
            <person name="de Groot N.N."/>
        </authorList>
    </citation>
    <scope>NUCLEOTIDE SEQUENCE [LARGE SCALE GENOMIC DNA]</scope>
    <source>
        <strain evidence="2 3">DSM 28286</strain>
    </source>
</reference>
<feature type="domain" description="Peptidase C51" evidence="1">
    <location>
        <begin position="33"/>
        <end position="122"/>
    </location>
</feature>
<dbReference type="Pfam" id="PF05257">
    <property type="entry name" value="CHAP"/>
    <property type="match status" value="1"/>
</dbReference>
<protein>
    <submittedName>
        <fullName evidence="2">CHAP domain-containing protein</fullName>
    </submittedName>
</protein>